<protein>
    <submittedName>
        <fullName evidence="1">Ligand-binding SRPBCC domain-containing protein</fullName>
    </submittedName>
</protein>
<name>A0A366H1A6_9BACT</name>
<dbReference type="Gene3D" id="3.30.530.20">
    <property type="match status" value="1"/>
</dbReference>
<comment type="caution">
    <text evidence="1">The sequence shown here is derived from an EMBL/GenBank/DDBJ whole genome shotgun (WGS) entry which is preliminary data.</text>
</comment>
<sequence>MPAHTLIRDQFVPSTLAQAWSFFSDPRNLSLITPPQLGLQVVSPNLPARIYKGLEIEYCVKALPRFSMKWLTEITHVVDHRCFIDEQRVGPYALWRHEHYFAELKEGGVQMSDRVTYRLPFQPFGELAHAAFVKPRLKFIFDYREERVRKLFSKDLPN</sequence>
<evidence type="ECO:0000313" key="1">
    <source>
        <dbReference type="EMBL" id="RBP35654.1"/>
    </source>
</evidence>
<proteinExistence type="predicted"/>
<dbReference type="SUPFAM" id="SSF55961">
    <property type="entry name" value="Bet v1-like"/>
    <property type="match status" value="1"/>
</dbReference>
<organism evidence="1 2">
    <name type="scientific">Roseimicrobium gellanilyticum</name>
    <dbReference type="NCBI Taxonomy" id="748857"/>
    <lineage>
        <taxon>Bacteria</taxon>
        <taxon>Pseudomonadati</taxon>
        <taxon>Verrucomicrobiota</taxon>
        <taxon>Verrucomicrobiia</taxon>
        <taxon>Verrucomicrobiales</taxon>
        <taxon>Verrucomicrobiaceae</taxon>
        <taxon>Roseimicrobium</taxon>
    </lineage>
</organism>
<accession>A0A366H1A6</accession>
<dbReference type="Proteomes" id="UP000253426">
    <property type="component" value="Unassembled WGS sequence"/>
</dbReference>
<evidence type="ECO:0000313" key="2">
    <source>
        <dbReference type="Proteomes" id="UP000253426"/>
    </source>
</evidence>
<dbReference type="AlphaFoldDB" id="A0A366H1A6"/>
<gene>
    <name evidence="1" type="ORF">DES53_12022</name>
</gene>
<reference evidence="1 2" key="1">
    <citation type="submission" date="2018-06" db="EMBL/GenBank/DDBJ databases">
        <title>Genomic Encyclopedia of Type Strains, Phase IV (KMG-IV): sequencing the most valuable type-strain genomes for metagenomic binning, comparative biology and taxonomic classification.</title>
        <authorList>
            <person name="Goeker M."/>
        </authorList>
    </citation>
    <scope>NUCLEOTIDE SEQUENCE [LARGE SCALE GENOMIC DNA]</scope>
    <source>
        <strain evidence="1 2">DSM 25532</strain>
    </source>
</reference>
<keyword evidence="2" id="KW-1185">Reference proteome</keyword>
<dbReference type="RefSeq" id="WP_113962204.1">
    <property type="nucleotide sequence ID" value="NZ_QNRR01000020.1"/>
</dbReference>
<dbReference type="InterPro" id="IPR023393">
    <property type="entry name" value="START-like_dom_sf"/>
</dbReference>
<dbReference type="EMBL" id="QNRR01000020">
    <property type="protein sequence ID" value="RBP35654.1"/>
    <property type="molecule type" value="Genomic_DNA"/>
</dbReference>
<dbReference type="CDD" id="cd07820">
    <property type="entry name" value="SRPBCC_3"/>
    <property type="match status" value="1"/>
</dbReference>
<dbReference type="OrthoDB" id="9793552at2"/>